<dbReference type="Proteomes" id="UP000199206">
    <property type="component" value="Unassembled WGS sequence"/>
</dbReference>
<accession>A0A1H8C9D7</accession>
<dbReference type="EMBL" id="FOCF01000003">
    <property type="protein sequence ID" value="SEM91509.1"/>
    <property type="molecule type" value="Genomic_DNA"/>
</dbReference>
<protein>
    <recommendedName>
        <fullName evidence="2">CBU-0592-like domain-containing protein</fullName>
    </recommendedName>
</protein>
<feature type="transmembrane region" description="Helical" evidence="1">
    <location>
        <begin position="57"/>
        <end position="77"/>
    </location>
</feature>
<organism evidence="3 4">
    <name type="scientific">Sphingomonas gellani</name>
    <dbReference type="NCBI Taxonomy" id="1166340"/>
    <lineage>
        <taxon>Bacteria</taxon>
        <taxon>Pseudomonadati</taxon>
        <taxon>Pseudomonadota</taxon>
        <taxon>Alphaproteobacteria</taxon>
        <taxon>Sphingomonadales</taxon>
        <taxon>Sphingomonadaceae</taxon>
        <taxon>Sphingomonas</taxon>
    </lineage>
</organism>
<keyword evidence="4" id="KW-1185">Reference proteome</keyword>
<keyword evidence="1" id="KW-0472">Membrane</keyword>
<name>A0A1H8C9D7_9SPHN</name>
<keyword evidence="1" id="KW-0812">Transmembrane</keyword>
<evidence type="ECO:0000313" key="3">
    <source>
        <dbReference type="EMBL" id="SEM91509.1"/>
    </source>
</evidence>
<feature type="transmembrane region" description="Helical" evidence="1">
    <location>
        <begin position="6"/>
        <end position="25"/>
    </location>
</feature>
<dbReference type="InterPro" id="IPR058058">
    <property type="entry name" value="CBU_0592-like"/>
</dbReference>
<keyword evidence="1" id="KW-1133">Transmembrane helix</keyword>
<evidence type="ECO:0000259" key="2">
    <source>
        <dbReference type="Pfam" id="PF26604"/>
    </source>
</evidence>
<dbReference type="Pfam" id="PF26604">
    <property type="entry name" value="CBU_0592"/>
    <property type="match status" value="1"/>
</dbReference>
<dbReference type="RefSeq" id="WP_093665037.1">
    <property type="nucleotide sequence ID" value="NZ_FOCF01000003.1"/>
</dbReference>
<proteinExistence type="predicted"/>
<reference evidence="4" key="1">
    <citation type="submission" date="2016-10" db="EMBL/GenBank/DDBJ databases">
        <authorList>
            <person name="Varghese N."/>
            <person name="Submissions S."/>
        </authorList>
    </citation>
    <scope>NUCLEOTIDE SEQUENCE [LARGE SCALE GENOMIC DNA]</scope>
    <source>
        <strain evidence="4">S6-262</strain>
    </source>
</reference>
<dbReference type="NCBIfam" id="NF047864">
    <property type="entry name" value="CBU_0592_membra"/>
    <property type="match status" value="1"/>
</dbReference>
<evidence type="ECO:0000256" key="1">
    <source>
        <dbReference type="SAM" id="Phobius"/>
    </source>
</evidence>
<dbReference type="STRING" id="1166340.SAMN05192583_1505"/>
<feature type="transmembrane region" description="Helical" evidence="1">
    <location>
        <begin position="32"/>
        <end position="51"/>
    </location>
</feature>
<gene>
    <name evidence="3" type="ORF">SAMN05192583_1505</name>
</gene>
<dbReference type="AlphaFoldDB" id="A0A1H8C9D7"/>
<feature type="domain" description="CBU-0592-like" evidence="2">
    <location>
        <begin position="4"/>
        <end position="79"/>
    </location>
</feature>
<sequence length="79" mass="8181">MTLFDAVGLAGSAVILGTYALTIGGRLDARSGWALAGNFVGASLILASLWHDFNLSAVIVEAAWAAIALVGLIRLALRR</sequence>
<evidence type="ECO:0000313" key="4">
    <source>
        <dbReference type="Proteomes" id="UP000199206"/>
    </source>
</evidence>